<dbReference type="InterPro" id="IPR051942">
    <property type="entry name" value="DENN_domain_containing_2"/>
</dbReference>
<accession>A0A2G8LCL2</accession>
<dbReference type="InterPro" id="IPR001194">
    <property type="entry name" value="cDENN_dom"/>
</dbReference>
<dbReference type="SMART" id="SM00801">
    <property type="entry name" value="dDENN"/>
    <property type="match status" value="1"/>
</dbReference>
<dbReference type="InterPro" id="IPR043153">
    <property type="entry name" value="DENN_C"/>
</dbReference>
<gene>
    <name evidence="3" type="ORF">BSL78_05096</name>
</gene>
<comment type="caution">
    <text evidence="3">The sequence shown here is derived from an EMBL/GenBank/DDBJ whole genome shotgun (WGS) entry which is preliminary data.</text>
</comment>
<dbReference type="Gene3D" id="3.40.50.11500">
    <property type="match status" value="1"/>
</dbReference>
<dbReference type="STRING" id="307972.A0A2G8LCL2"/>
<dbReference type="PROSITE" id="PS50211">
    <property type="entry name" value="DENN"/>
    <property type="match status" value="1"/>
</dbReference>
<evidence type="ECO:0000259" key="2">
    <source>
        <dbReference type="PROSITE" id="PS50211"/>
    </source>
</evidence>
<name>A0A2G8LCL2_STIJA</name>
<evidence type="ECO:0000313" key="3">
    <source>
        <dbReference type="EMBL" id="PIK58008.1"/>
    </source>
</evidence>
<dbReference type="PANTHER" id="PTHR15288">
    <property type="entry name" value="DENN DOMAIN-CONTAINING PROTEIN 2"/>
    <property type="match status" value="1"/>
</dbReference>
<dbReference type="InterPro" id="IPR005113">
    <property type="entry name" value="uDENN_dom"/>
</dbReference>
<dbReference type="Pfam" id="PF02141">
    <property type="entry name" value="DENN"/>
    <property type="match status" value="1"/>
</dbReference>
<feature type="compositionally biased region" description="Basic residues" evidence="1">
    <location>
        <begin position="7"/>
        <end position="22"/>
    </location>
</feature>
<protein>
    <submittedName>
        <fullName evidence="3">Putative serine/arginine repetitive matrix protein 1</fullName>
    </submittedName>
</protein>
<keyword evidence="4" id="KW-1185">Reference proteome</keyword>
<feature type="region of interest" description="Disordered" evidence="1">
    <location>
        <begin position="1"/>
        <end position="55"/>
    </location>
</feature>
<dbReference type="EMBL" id="MRZV01000126">
    <property type="protein sequence ID" value="PIK58008.1"/>
    <property type="molecule type" value="Genomic_DNA"/>
</dbReference>
<proteinExistence type="predicted"/>
<dbReference type="PANTHER" id="PTHR15288:SF0">
    <property type="entry name" value="UDENN DOMAIN-CONTAINING PROTEIN"/>
    <property type="match status" value="1"/>
</dbReference>
<dbReference type="SMART" id="SM00800">
    <property type="entry name" value="uDENN"/>
    <property type="match status" value="1"/>
</dbReference>
<feature type="compositionally biased region" description="Basic and acidic residues" evidence="1">
    <location>
        <begin position="23"/>
        <end position="38"/>
    </location>
</feature>
<dbReference type="Pfam" id="PF03456">
    <property type="entry name" value="uDENN"/>
    <property type="match status" value="1"/>
</dbReference>
<feature type="compositionally biased region" description="Low complexity" evidence="1">
    <location>
        <begin position="39"/>
        <end position="48"/>
    </location>
</feature>
<evidence type="ECO:0000256" key="1">
    <source>
        <dbReference type="SAM" id="MobiDB-lite"/>
    </source>
</evidence>
<dbReference type="Proteomes" id="UP000230750">
    <property type="component" value="Unassembled WGS sequence"/>
</dbReference>
<reference evidence="3 4" key="1">
    <citation type="journal article" date="2017" name="PLoS Biol.">
        <title>The sea cucumber genome provides insights into morphological evolution and visceral regeneration.</title>
        <authorList>
            <person name="Zhang X."/>
            <person name="Sun L."/>
            <person name="Yuan J."/>
            <person name="Sun Y."/>
            <person name="Gao Y."/>
            <person name="Zhang L."/>
            <person name="Li S."/>
            <person name="Dai H."/>
            <person name="Hamel J.F."/>
            <person name="Liu C."/>
            <person name="Yu Y."/>
            <person name="Liu S."/>
            <person name="Lin W."/>
            <person name="Guo K."/>
            <person name="Jin S."/>
            <person name="Xu P."/>
            <person name="Storey K.B."/>
            <person name="Huan P."/>
            <person name="Zhang T."/>
            <person name="Zhou Y."/>
            <person name="Zhang J."/>
            <person name="Lin C."/>
            <person name="Li X."/>
            <person name="Xing L."/>
            <person name="Huo D."/>
            <person name="Sun M."/>
            <person name="Wang L."/>
            <person name="Mercier A."/>
            <person name="Li F."/>
            <person name="Yang H."/>
            <person name="Xiang J."/>
        </authorList>
    </citation>
    <scope>NUCLEOTIDE SEQUENCE [LARGE SCALE GENOMIC DNA]</scope>
    <source>
        <strain evidence="3">Shaxun</strain>
        <tissue evidence="3">Muscle</tissue>
    </source>
</reference>
<evidence type="ECO:0000313" key="4">
    <source>
        <dbReference type="Proteomes" id="UP000230750"/>
    </source>
</evidence>
<dbReference type="InterPro" id="IPR005112">
    <property type="entry name" value="dDENN_dom"/>
</dbReference>
<organism evidence="3 4">
    <name type="scientific">Stichopus japonicus</name>
    <name type="common">Sea cucumber</name>
    <dbReference type="NCBI Taxonomy" id="307972"/>
    <lineage>
        <taxon>Eukaryota</taxon>
        <taxon>Metazoa</taxon>
        <taxon>Echinodermata</taxon>
        <taxon>Eleutherozoa</taxon>
        <taxon>Echinozoa</taxon>
        <taxon>Holothuroidea</taxon>
        <taxon>Aspidochirotacea</taxon>
        <taxon>Aspidochirotida</taxon>
        <taxon>Stichopodidae</taxon>
        <taxon>Apostichopus</taxon>
    </lineage>
</organism>
<dbReference type="AlphaFoldDB" id="A0A2G8LCL2"/>
<dbReference type="Gene3D" id="3.30.450.200">
    <property type="match status" value="1"/>
</dbReference>
<dbReference type="Pfam" id="PF03455">
    <property type="entry name" value="dDENN"/>
    <property type="match status" value="1"/>
</dbReference>
<dbReference type="OrthoDB" id="10266080at2759"/>
<feature type="domain" description="UDENN" evidence="2">
    <location>
        <begin position="87"/>
        <end position="438"/>
    </location>
</feature>
<sequence>MSASLRRPLRVQTKKKSMRRKIHEAFRSKVKTEEDERASVSSEDSNSIENEETEKRLTAVRKTKARTSHYCSLEQARRNIQSAKLYEYVVVVSLEFDKTQRRYQPCEIRRFPDEVSDTQNDKLRAIPHFCFPDSFKWAPVDSYNSETFSFVLTSFDGSRFYGYNRRLLPPGEGARLPEVFCVMTPIPCYPLYFQLLDEVERRRKHSMEEVDAFLKIAAQMSLPRPGGHVRISASLNLQLSFREPLLLQRPQDSRLEHVLIVNLDARDFDVQVGDESTILPRRLSQGLEKALKTCLRDSEVTEARDVEDELSVDCEVTNNNISEAFIHYFVELMGHYLNHFQPSPEGNMVFDREGFIKSTNSKSMKRFLEVFTETQMFSLFIQEKEADSEEGLKQSLFDQRIQTYDTEKRNSKLLGVVNVKKLGQKLAGTAKGVKVKVK</sequence>
<dbReference type="InterPro" id="IPR037516">
    <property type="entry name" value="Tripartite_DENN"/>
</dbReference>